<evidence type="ECO:0000256" key="1">
    <source>
        <dbReference type="SAM" id="MobiDB-lite"/>
    </source>
</evidence>
<organism evidence="2">
    <name type="scientific">marine sediment metagenome</name>
    <dbReference type="NCBI Taxonomy" id="412755"/>
    <lineage>
        <taxon>unclassified sequences</taxon>
        <taxon>metagenomes</taxon>
        <taxon>ecological metagenomes</taxon>
    </lineage>
</organism>
<reference evidence="2" key="1">
    <citation type="journal article" date="2015" name="Nature">
        <title>Complex archaea that bridge the gap between prokaryotes and eukaryotes.</title>
        <authorList>
            <person name="Spang A."/>
            <person name="Saw J.H."/>
            <person name="Jorgensen S.L."/>
            <person name="Zaremba-Niedzwiedzka K."/>
            <person name="Martijn J."/>
            <person name="Lind A.E."/>
            <person name="van Eijk R."/>
            <person name="Schleper C."/>
            <person name="Guy L."/>
            <person name="Ettema T.J."/>
        </authorList>
    </citation>
    <scope>NUCLEOTIDE SEQUENCE</scope>
</reference>
<gene>
    <name evidence="2" type="ORF">LCGC14_0008780</name>
</gene>
<proteinExistence type="predicted"/>
<protein>
    <submittedName>
        <fullName evidence="2">Uncharacterized protein</fullName>
    </submittedName>
</protein>
<dbReference type="AlphaFoldDB" id="A0A0F9W6F8"/>
<name>A0A0F9W6F8_9ZZZZ</name>
<sequence>MSKDFMAASLLAAVFAVSLGGTGSTANAQGGDIPRTADGKPDMNGLWQALGSTYWNLEPGAAKAGPDYRMGANGAIPATLGVVKEGPIPYTPEALETRNRNAGDWAALDPVGKCYMPGVPRANYMPYPFQIVQSPEHTVMAYEFASAMRIVYMDQPDFDGPVPAWMGHSRGHWEGDTLVIRVTDFMPYTWFDRAGNHHSDQLEVIERYTLENPNLIMYEAEIRDPETFTRPWTLSLPLYRRMEENAQLLEFKCVEFAEELIYGYLNKDAPPDREPPRGMPFTIQEPVTQ</sequence>
<accession>A0A0F9W6F8</accession>
<feature type="region of interest" description="Disordered" evidence="1">
    <location>
        <begin position="267"/>
        <end position="289"/>
    </location>
</feature>
<evidence type="ECO:0000313" key="2">
    <source>
        <dbReference type="EMBL" id="KKO12861.1"/>
    </source>
</evidence>
<comment type="caution">
    <text evidence="2">The sequence shown here is derived from an EMBL/GenBank/DDBJ whole genome shotgun (WGS) entry which is preliminary data.</text>
</comment>
<dbReference type="EMBL" id="LAZR01000001">
    <property type="protein sequence ID" value="KKO12861.1"/>
    <property type="molecule type" value="Genomic_DNA"/>
</dbReference>